<dbReference type="InParanoid" id="A0A507BJY3"/>
<organism evidence="1 2">
    <name type="scientific">Thyridium curvatum</name>
    <dbReference type="NCBI Taxonomy" id="1093900"/>
    <lineage>
        <taxon>Eukaryota</taxon>
        <taxon>Fungi</taxon>
        <taxon>Dikarya</taxon>
        <taxon>Ascomycota</taxon>
        <taxon>Pezizomycotina</taxon>
        <taxon>Sordariomycetes</taxon>
        <taxon>Sordariomycetidae</taxon>
        <taxon>Thyridiales</taxon>
        <taxon>Thyridiaceae</taxon>
        <taxon>Thyridium</taxon>
    </lineage>
</organism>
<keyword evidence="2" id="KW-1185">Reference proteome</keyword>
<proteinExistence type="predicted"/>
<dbReference type="AlphaFoldDB" id="A0A507BJY3"/>
<dbReference type="PANTHER" id="PTHR42085:SF4">
    <property type="entry name" value="F-BOX DOMAIN-CONTAINING PROTEIN"/>
    <property type="match status" value="1"/>
</dbReference>
<dbReference type="PANTHER" id="PTHR42085">
    <property type="entry name" value="F-BOX DOMAIN-CONTAINING PROTEIN"/>
    <property type="match status" value="1"/>
</dbReference>
<dbReference type="OrthoDB" id="2951834at2759"/>
<sequence length="234" mass="25748">MVEERQTSATATTYTDLCTSTPAYTQQRQPPTFLTLPYEIRLQIYESLLLYPSSSSSSPSTSSPPPPTSLFSPRILLACRQTHAEARPVLYARNTFLAHASLLTSFPSLTGAHRPLREPAVLPLIRRWRLRLRLDCDPPWTAAQLSAAFSGADLLVLEVWQAAFLAAGRGVLTLFEGVRGVRDPRVTGSLTGFEAYARWLEGVMRQGPGRDVGQFDESWETSGLVPMHSGGLMA</sequence>
<gene>
    <name evidence="1" type="ORF">E0L32_012342</name>
</gene>
<name>A0A507BJY3_9PEZI</name>
<accession>A0A507BJY3</accession>
<evidence type="ECO:0000313" key="1">
    <source>
        <dbReference type="EMBL" id="TPX17008.1"/>
    </source>
</evidence>
<evidence type="ECO:0000313" key="2">
    <source>
        <dbReference type="Proteomes" id="UP000319257"/>
    </source>
</evidence>
<dbReference type="RefSeq" id="XP_030998719.1">
    <property type="nucleotide sequence ID" value="XM_031135172.1"/>
</dbReference>
<dbReference type="GeneID" id="41979789"/>
<dbReference type="EMBL" id="SKBQ01000157">
    <property type="protein sequence ID" value="TPX17008.1"/>
    <property type="molecule type" value="Genomic_DNA"/>
</dbReference>
<dbReference type="Proteomes" id="UP000319257">
    <property type="component" value="Unassembled WGS sequence"/>
</dbReference>
<dbReference type="InterPro" id="IPR038883">
    <property type="entry name" value="AN11006-like"/>
</dbReference>
<comment type="caution">
    <text evidence="1">The sequence shown here is derived from an EMBL/GenBank/DDBJ whole genome shotgun (WGS) entry which is preliminary data.</text>
</comment>
<protein>
    <submittedName>
        <fullName evidence="1">Uncharacterized protein</fullName>
    </submittedName>
</protein>
<reference evidence="1 2" key="1">
    <citation type="submission" date="2019-06" db="EMBL/GenBank/DDBJ databases">
        <title>Draft genome sequence of the filamentous fungus Phialemoniopsis curvata isolated from diesel fuel.</title>
        <authorList>
            <person name="Varaljay V.A."/>
            <person name="Lyon W.J."/>
            <person name="Crouch A.L."/>
            <person name="Drake C.E."/>
            <person name="Hollomon J.M."/>
            <person name="Nadeau L.J."/>
            <person name="Nunn H.S."/>
            <person name="Stevenson B.S."/>
            <person name="Bojanowski C.L."/>
            <person name="Crookes-Goodson W.J."/>
        </authorList>
    </citation>
    <scope>NUCLEOTIDE SEQUENCE [LARGE SCALE GENOMIC DNA]</scope>
    <source>
        <strain evidence="1 2">D216</strain>
    </source>
</reference>